<evidence type="ECO:0000256" key="2">
    <source>
        <dbReference type="SAM" id="Phobius"/>
    </source>
</evidence>
<evidence type="ECO:0000256" key="1">
    <source>
        <dbReference type="SAM" id="MobiDB-lite"/>
    </source>
</evidence>
<protein>
    <submittedName>
        <fullName evidence="3">Uncharacterized protein</fullName>
    </submittedName>
</protein>
<evidence type="ECO:0000313" key="3">
    <source>
        <dbReference type="EMBL" id="CAA7037249.1"/>
    </source>
</evidence>
<keyword evidence="2" id="KW-1133">Transmembrane helix</keyword>
<keyword evidence="2" id="KW-0812">Transmembrane</keyword>
<keyword evidence="5" id="KW-1185">Reference proteome</keyword>
<dbReference type="Proteomes" id="UP000467841">
    <property type="component" value="Unassembled WGS sequence"/>
</dbReference>
<feature type="transmembrane region" description="Helical" evidence="2">
    <location>
        <begin position="12"/>
        <end position="36"/>
    </location>
</feature>
<keyword evidence="2" id="KW-0472">Membrane</keyword>
<accession>A0A6D2JK45</accession>
<organism evidence="3 5">
    <name type="scientific">Microthlaspi erraticum</name>
    <dbReference type="NCBI Taxonomy" id="1685480"/>
    <lineage>
        <taxon>Eukaryota</taxon>
        <taxon>Viridiplantae</taxon>
        <taxon>Streptophyta</taxon>
        <taxon>Embryophyta</taxon>
        <taxon>Tracheophyta</taxon>
        <taxon>Spermatophyta</taxon>
        <taxon>Magnoliopsida</taxon>
        <taxon>eudicotyledons</taxon>
        <taxon>Gunneridae</taxon>
        <taxon>Pentapetalae</taxon>
        <taxon>rosids</taxon>
        <taxon>malvids</taxon>
        <taxon>Brassicales</taxon>
        <taxon>Brassicaceae</taxon>
        <taxon>Coluteocarpeae</taxon>
        <taxon>Microthlaspi</taxon>
    </lineage>
</organism>
<sequence>MLSVLTLPGIKLAWAGPISFAITLFSRFTITLVIVLNRTLHRLIGQNWVIFSGLETLPISTRRASFVSCGSMPDSKNSNTKRTTDSFTTSSNSGFETHQVPVPCTSPSFVLLPPPPLAQTAYQDLPAPLV</sequence>
<feature type="region of interest" description="Disordered" evidence="1">
    <location>
        <begin position="71"/>
        <end position="98"/>
    </location>
</feature>
<evidence type="ECO:0000313" key="5">
    <source>
        <dbReference type="Proteomes" id="UP000467841"/>
    </source>
</evidence>
<proteinExistence type="predicted"/>
<dbReference type="EMBL" id="CACVBM020001173">
    <property type="protein sequence ID" value="CAA7037251.1"/>
    <property type="molecule type" value="Genomic_DNA"/>
</dbReference>
<feature type="compositionally biased region" description="Polar residues" evidence="1">
    <location>
        <begin position="74"/>
        <end position="96"/>
    </location>
</feature>
<dbReference type="EMBL" id="CACVBM020001173">
    <property type="protein sequence ID" value="CAA7037249.1"/>
    <property type="molecule type" value="Genomic_DNA"/>
</dbReference>
<name>A0A6D2JK45_9BRAS</name>
<evidence type="ECO:0000313" key="4">
    <source>
        <dbReference type="EMBL" id="CAA7037251.1"/>
    </source>
</evidence>
<dbReference type="AlphaFoldDB" id="A0A6D2JK45"/>
<reference evidence="3 5" key="1">
    <citation type="submission" date="2020-01" db="EMBL/GenBank/DDBJ databases">
        <authorList>
            <person name="Mishra B."/>
        </authorList>
    </citation>
    <scope>NUCLEOTIDE SEQUENCE [LARGE SCALE GENOMIC DNA]</scope>
</reference>
<gene>
    <name evidence="3" type="ORF">MERR_LOCUS24484</name>
    <name evidence="4" type="ORF">MERR_LOCUS24486</name>
</gene>